<gene>
    <name evidence="1" type="ORF">BST99_06535</name>
</gene>
<accession>A0A2S7T7K6</accession>
<dbReference type="EMBL" id="MQVX01000001">
    <property type="protein sequence ID" value="PQJ15436.1"/>
    <property type="molecule type" value="Genomic_DNA"/>
</dbReference>
<proteinExistence type="predicted"/>
<protein>
    <submittedName>
        <fullName evidence="1">Uncharacterized protein</fullName>
    </submittedName>
</protein>
<evidence type="ECO:0000313" key="1">
    <source>
        <dbReference type="EMBL" id="PQJ15436.1"/>
    </source>
</evidence>
<sequence length="109" mass="12605">MAWEIEESVALLLPDSAEFELVQSELQQKKEEWTKKHLILNLLGKECSLENLEAYAEIIEAHREAGHSFVLVHDQYTYDDLPETLPVVPTVQEAHDLIEMEDIERDLGF</sequence>
<dbReference type="OrthoDB" id="1442602at2"/>
<name>A0A2S7T7K6_9FLAO</name>
<reference evidence="2" key="1">
    <citation type="submission" date="2016-11" db="EMBL/GenBank/DDBJ databases">
        <title>Trade-off between light-utilization and light-protection in marine flavobacteria.</title>
        <authorList>
            <person name="Kumagai Y."/>
            <person name="Yoshizawa S."/>
            <person name="Kogure K."/>
        </authorList>
    </citation>
    <scope>NUCLEOTIDE SEQUENCE [LARGE SCALE GENOMIC DNA]</scope>
    <source>
        <strain evidence="2">SG-18</strain>
    </source>
</reference>
<dbReference type="AlphaFoldDB" id="A0A2S7T7K6"/>
<evidence type="ECO:0000313" key="2">
    <source>
        <dbReference type="Proteomes" id="UP000239366"/>
    </source>
</evidence>
<organism evidence="1 2">
    <name type="scientific">Aureicoccus marinus</name>
    <dbReference type="NCBI Taxonomy" id="754435"/>
    <lineage>
        <taxon>Bacteria</taxon>
        <taxon>Pseudomonadati</taxon>
        <taxon>Bacteroidota</taxon>
        <taxon>Flavobacteriia</taxon>
        <taxon>Flavobacteriales</taxon>
        <taxon>Flavobacteriaceae</taxon>
        <taxon>Aureicoccus</taxon>
    </lineage>
</organism>
<dbReference type="Proteomes" id="UP000239366">
    <property type="component" value="Unassembled WGS sequence"/>
</dbReference>
<comment type="caution">
    <text evidence="1">The sequence shown here is derived from an EMBL/GenBank/DDBJ whole genome shotgun (WGS) entry which is preliminary data.</text>
</comment>
<dbReference type="RefSeq" id="WP_105001086.1">
    <property type="nucleotide sequence ID" value="NZ_MQVX01000001.1"/>
</dbReference>
<keyword evidence="2" id="KW-1185">Reference proteome</keyword>